<dbReference type="EMBL" id="CP133720">
    <property type="protein sequence ID" value="WMW81701.1"/>
    <property type="molecule type" value="Genomic_DNA"/>
</dbReference>
<proteinExistence type="predicted"/>
<evidence type="ECO:0000313" key="1">
    <source>
        <dbReference type="EMBL" id="WMW81701.1"/>
    </source>
</evidence>
<name>A0ABY9RNX2_9BURK</name>
<protein>
    <submittedName>
        <fullName evidence="1">Uncharacterized protein</fullName>
    </submittedName>
</protein>
<keyword evidence="2" id="KW-1185">Reference proteome</keyword>
<dbReference type="Proteomes" id="UP001181355">
    <property type="component" value="Chromosome"/>
</dbReference>
<sequence>MIKLKLAFQTTLDVSKDFNGLTSLTKLIPFKNGRAIAFGWGINERIPESKFQYWLAELTIEGQVTRVLQRELTHRKELLSGLNDDNQVQAFKFGEQFGLLLSTEIILLFSSISDEPVVIPIQNHFSFLGQPRFDSHVKDSYYVPTHCGNSDEGVVPVVIRHPKEHDCHAGRYLALLRIDEDLKSASWVEVDADGSPKRTNIEDYRKFPMEHGHGGIHIATERGKTYYRKDLPPVISECARIDNEWYVYAAGYDPSFIRYGIPLGTLTKNDDALAITELIVRPLEQCYGTICASLDRVIFSPLRANGARKGKQSIFTLSDEIDYPISMPRGFAKYQVQEYLNGLYWLTPMQMGYNRMPTQIAACVEIT</sequence>
<reference evidence="1" key="1">
    <citation type="submission" date="2023-09" db="EMBL/GenBank/DDBJ databases">
        <title>Undibacterium sp. 20NA77.5 isolated from freshwater.</title>
        <authorList>
            <person name="Le V."/>
            <person name="Ko S.-R."/>
            <person name="Ahn C.-Y."/>
            <person name="Oh H.-M."/>
        </authorList>
    </citation>
    <scope>NUCLEOTIDE SEQUENCE</scope>
    <source>
        <strain evidence="1">20NA77.5</strain>
    </source>
</reference>
<accession>A0ABY9RNX2</accession>
<evidence type="ECO:0000313" key="2">
    <source>
        <dbReference type="Proteomes" id="UP001181355"/>
    </source>
</evidence>
<dbReference type="RefSeq" id="WP_309483179.1">
    <property type="nucleotide sequence ID" value="NZ_CP133720.1"/>
</dbReference>
<gene>
    <name evidence="1" type="ORF">RF679_05325</name>
</gene>
<organism evidence="1 2">
    <name type="scientific">Undibacterium cyanobacteriorum</name>
    <dbReference type="NCBI Taxonomy" id="3073561"/>
    <lineage>
        <taxon>Bacteria</taxon>
        <taxon>Pseudomonadati</taxon>
        <taxon>Pseudomonadota</taxon>
        <taxon>Betaproteobacteria</taxon>
        <taxon>Burkholderiales</taxon>
        <taxon>Oxalobacteraceae</taxon>
        <taxon>Undibacterium</taxon>
    </lineage>
</organism>